<feature type="domain" description="Alanine racemase N-terminal" evidence="4">
    <location>
        <begin position="2"/>
        <end position="216"/>
    </location>
</feature>
<evidence type="ECO:0000256" key="1">
    <source>
        <dbReference type="ARBA" id="ARBA00022898"/>
    </source>
</evidence>
<keyword evidence="1 2" id="KW-0663">Pyridoxal phosphate</keyword>
<name>A0ABV2ST68_9FLAO</name>
<comment type="similarity">
    <text evidence="2 3">Belongs to the pyridoxal phosphate-binding protein YggS/PROSC family.</text>
</comment>
<dbReference type="SUPFAM" id="SSF51419">
    <property type="entry name" value="PLP-binding barrel"/>
    <property type="match status" value="1"/>
</dbReference>
<dbReference type="HAMAP" id="MF_02087">
    <property type="entry name" value="PLP_homeostasis"/>
    <property type="match status" value="1"/>
</dbReference>
<dbReference type="PANTHER" id="PTHR10146:SF14">
    <property type="entry name" value="PYRIDOXAL PHOSPHATE HOMEOSTASIS PROTEIN"/>
    <property type="match status" value="1"/>
</dbReference>
<organism evidence="5 6">
    <name type="scientific">Sediminicola arcticus</name>
    <dbReference type="NCBI Taxonomy" id="1574308"/>
    <lineage>
        <taxon>Bacteria</taxon>
        <taxon>Pseudomonadati</taxon>
        <taxon>Bacteroidota</taxon>
        <taxon>Flavobacteriia</taxon>
        <taxon>Flavobacteriales</taxon>
        <taxon>Flavobacteriaceae</taxon>
        <taxon>Sediminicola</taxon>
    </lineage>
</organism>
<comment type="caution">
    <text evidence="5">The sequence shown here is derived from an EMBL/GenBank/DDBJ whole genome shotgun (WGS) entry which is preliminary data.</text>
</comment>
<dbReference type="InterPro" id="IPR029066">
    <property type="entry name" value="PLP-binding_barrel"/>
</dbReference>
<comment type="function">
    <text evidence="2">Pyridoxal 5'-phosphate (PLP)-binding protein, which is involved in PLP homeostasis.</text>
</comment>
<evidence type="ECO:0000313" key="6">
    <source>
        <dbReference type="Proteomes" id="UP001549799"/>
    </source>
</evidence>
<proteinExistence type="inferred from homology"/>
<sequence length="217" mass="24759">MAIKENIEEILNSIPKSVTLVAVSKTKPEKDLQQAYDGGQRVFGENKIQEMTQKWENLPKDIQWHMIGHVQTNKVKYMAEYVSLVHGVDSLKLLKEINKQAKKNSRIIDCLLQVHIAEEDTKFGLDETELNDLLNSETFGKLQNIKVVGLMGMATFTEDKNQIRREFKHLKTQFNRSKETLPNIDTLSMGMSGDYQIAIEEGSTMIRIGSSIFGERN</sequence>
<dbReference type="CDD" id="cd00635">
    <property type="entry name" value="PLPDE_III_YBL036c_like"/>
    <property type="match status" value="1"/>
</dbReference>
<gene>
    <name evidence="5" type="ORF">ABXZ36_06880</name>
</gene>
<evidence type="ECO:0000256" key="2">
    <source>
        <dbReference type="HAMAP-Rule" id="MF_02087"/>
    </source>
</evidence>
<dbReference type="PANTHER" id="PTHR10146">
    <property type="entry name" value="PROLINE SYNTHETASE CO-TRANSCRIBED BACTERIAL HOMOLOG PROTEIN"/>
    <property type="match status" value="1"/>
</dbReference>
<protein>
    <recommendedName>
        <fullName evidence="2">Pyridoxal phosphate homeostasis protein</fullName>
        <shortName evidence="2">PLP homeostasis protein</shortName>
    </recommendedName>
</protein>
<feature type="modified residue" description="N6-(pyridoxal phosphate)lysine" evidence="2">
    <location>
        <position position="25"/>
    </location>
</feature>
<evidence type="ECO:0000256" key="3">
    <source>
        <dbReference type="RuleBase" id="RU004514"/>
    </source>
</evidence>
<dbReference type="PIRSF" id="PIRSF004848">
    <property type="entry name" value="YBL036c_PLPDEIII"/>
    <property type="match status" value="1"/>
</dbReference>
<dbReference type="Gene3D" id="3.20.20.10">
    <property type="entry name" value="Alanine racemase"/>
    <property type="match status" value="1"/>
</dbReference>
<keyword evidence="6" id="KW-1185">Reference proteome</keyword>
<dbReference type="InterPro" id="IPR011078">
    <property type="entry name" value="PyrdxlP_homeostasis"/>
</dbReference>
<evidence type="ECO:0000259" key="4">
    <source>
        <dbReference type="Pfam" id="PF01168"/>
    </source>
</evidence>
<reference evidence="5 6" key="1">
    <citation type="submission" date="2024-07" db="EMBL/GenBank/DDBJ databases">
        <title>The genome sequence of type strain Sediminicola arcticus GDMCC 1.2805.</title>
        <authorList>
            <person name="Liu Y."/>
        </authorList>
    </citation>
    <scope>NUCLEOTIDE SEQUENCE [LARGE SCALE GENOMIC DNA]</scope>
    <source>
        <strain evidence="5 6">GDMCC 1.2805</strain>
    </source>
</reference>
<dbReference type="EMBL" id="JBEXAE010000003">
    <property type="protein sequence ID" value="MET6990368.1"/>
    <property type="molecule type" value="Genomic_DNA"/>
</dbReference>
<dbReference type="NCBIfam" id="TIGR00044">
    <property type="entry name" value="YggS family pyridoxal phosphate-dependent enzyme"/>
    <property type="match status" value="1"/>
</dbReference>
<dbReference type="Proteomes" id="UP001549799">
    <property type="component" value="Unassembled WGS sequence"/>
</dbReference>
<dbReference type="RefSeq" id="WP_354614770.1">
    <property type="nucleotide sequence ID" value="NZ_JBEXAE010000003.1"/>
</dbReference>
<dbReference type="Pfam" id="PF01168">
    <property type="entry name" value="Ala_racemase_N"/>
    <property type="match status" value="1"/>
</dbReference>
<evidence type="ECO:0000313" key="5">
    <source>
        <dbReference type="EMBL" id="MET6990368.1"/>
    </source>
</evidence>
<dbReference type="InterPro" id="IPR001608">
    <property type="entry name" value="Ala_racemase_N"/>
</dbReference>
<accession>A0ABV2ST68</accession>